<name>A0ABP8HUT6_9GAMM</name>
<evidence type="ECO:0000313" key="1">
    <source>
        <dbReference type="EMBL" id="GAA4344808.1"/>
    </source>
</evidence>
<dbReference type="Pfam" id="PF13759">
    <property type="entry name" value="2OG-FeII_Oxy_5"/>
    <property type="match status" value="1"/>
</dbReference>
<dbReference type="Gene3D" id="2.60.120.620">
    <property type="entry name" value="q2cbj1_9rhob like domain"/>
    <property type="match status" value="1"/>
</dbReference>
<keyword evidence="2" id="KW-1185">Reference proteome</keyword>
<dbReference type="NCBIfam" id="TIGR02466">
    <property type="entry name" value="TIGR02466 family protein"/>
    <property type="match status" value="1"/>
</dbReference>
<evidence type="ECO:0000313" key="2">
    <source>
        <dbReference type="Proteomes" id="UP001501294"/>
    </source>
</evidence>
<organism evidence="1 2">
    <name type="scientific">Kangiella taiwanensis</name>
    <dbReference type="NCBI Taxonomy" id="1079179"/>
    <lineage>
        <taxon>Bacteria</taxon>
        <taxon>Pseudomonadati</taxon>
        <taxon>Pseudomonadota</taxon>
        <taxon>Gammaproteobacteria</taxon>
        <taxon>Kangiellales</taxon>
        <taxon>Kangiellaceae</taxon>
        <taxon>Kangiella</taxon>
    </lineage>
</organism>
<gene>
    <name evidence="1" type="ORF">GCM10023150_04620</name>
</gene>
<dbReference type="InterPro" id="IPR012668">
    <property type="entry name" value="CHP02466"/>
</dbReference>
<comment type="caution">
    <text evidence="1">The sequence shown here is derived from an EMBL/GenBank/DDBJ whole genome shotgun (WGS) entry which is preliminary data.</text>
</comment>
<sequence>MGVVKNDIVPMFSVPMGVSYNTAHEELKSNLTQLFKQHEIKSQTDQHGSVKKNKQVFESSFDLFDWPDPSVQQLQQYCWGQLYQFIGTINQYDMNTLRNLHIASETWFHITRKGGYFGIHNHPMASWSGVYCVDAGEGVEDEPDSGALHFISPHIGTTSFIDRSCTNLGGQFSRENKMMRLKDGQLVLFPSWLLHEVKPYLGSKERITVAFNCWFKYAG</sequence>
<dbReference type="EMBL" id="BAABFU010000001">
    <property type="protein sequence ID" value="GAA4344808.1"/>
    <property type="molecule type" value="Genomic_DNA"/>
</dbReference>
<dbReference type="RefSeq" id="WP_223577208.1">
    <property type="nucleotide sequence ID" value="NZ_BAABFU010000001.1"/>
</dbReference>
<evidence type="ECO:0008006" key="3">
    <source>
        <dbReference type="Google" id="ProtNLM"/>
    </source>
</evidence>
<accession>A0ABP8HUT6</accession>
<dbReference type="Proteomes" id="UP001501294">
    <property type="component" value="Unassembled WGS sequence"/>
</dbReference>
<proteinExistence type="predicted"/>
<protein>
    <recommendedName>
        <fullName evidence="3">Fe2OG dioxygenase domain-containing protein</fullName>
    </recommendedName>
</protein>
<reference evidence="2" key="1">
    <citation type="journal article" date="2019" name="Int. J. Syst. Evol. Microbiol.">
        <title>The Global Catalogue of Microorganisms (GCM) 10K type strain sequencing project: providing services to taxonomists for standard genome sequencing and annotation.</title>
        <authorList>
            <consortium name="The Broad Institute Genomics Platform"/>
            <consortium name="The Broad Institute Genome Sequencing Center for Infectious Disease"/>
            <person name="Wu L."/>
            <person name="Ma J."/>
        </authorList>
    </citation>
    <scope>NUCLEOTIDE SEQUENCE [LARGE SCALE GENOMIC DNA]</scope>
    <source>
        <strain evidence="2">JCM 17727</strain>
    </source>
</reference>